<dbReference type="SUPFAM" id="SSF53448">
    <property type="entry name" value="Nucleotide-diphospho-sugar transferases"/>
    <property type="match status" value="1"/>
</dbReference>
<dbReference type="PANTHER" id="PTHR13778">
    <property type="entry name" value="GLYCOSYLTRANSFERASE 8 DOMAIN-CONTAINING PROTEIN"/>
    <property type="match status" value="1"/>
</dbReference>
<evidence type="ECO:0000256" key="5">
    <source>
        <dbReference type="ARBA" id="ARBA00022723"/>
    </source>
</evidence>
<evidence type="ECO:0000256" key="6">
    <source>
        <dbReference type="RuleBase" id="RU362027"/>
    </source>
</evidence>
<dbReference type="AlphaFoldDB" id="A0AAQ3WGL7"/>
<protein>
    <recommendedName>
        <fullName evidence="6">Hexosyltransferase</fullName>
        <ecNumber evidence="6">2.4.1.-</ecNumber>
    </recommendedName>
</protein>
<dbReference type="GO" id="GO:0046872">
    <property type="term" value="F:metal ion binding"/>
    <property type="evidence" value="ECO:0007669"/>
    <property type="project" value="UniProtKB-KW"/>
</dbReference>
<evidence type="ECO:0000256" key="4">
    <source>
        <dbReference type="ARBA" id="ARBA00022679"/>
    </source>
</evidence>
<keyword evidence="5" id="KW-0479">Metal-binding</keyword>
<evidence type="ECO:0000256" key="7">
    <source>
        <dbReference type="SAM" id="MobiDB-lite"/>
    </source>
</evidence>
<dbReference type="PANTHER" id="PTHR13778:SF47">
    <property type="entry name" value="LIPOPOLYSACCHARIDE 1,3-GALACTOSYLTRANSFERASE"/>
    <property type="match status" value="1"/>
</dbReference>
<reference evidence="8 9" key="1">
    <citation type="submission" date="2024-02" db="EMBL/GenBank/DDBJ databases">
        <title>High-quality chromosome-scale genome assembly of Pensacola bahiagrass (Paspalum notatum Flugge var. saurae).</title>
        <authorList>
            <person name="Vega J.M."/>
            <person name="Podio M."/>
            <person name="Orjuela J."/>
            <person name="Siena L.A."/>
            <person name="Pessino S.C."/>
            <person name="Combes M.C."/>
            <person name="Mariac C."/>
            <person name="Albertini E."/>
            <person name="Pupilli F."/>
            <person name="Ortiz J.P.A."/>
            <person name="Leblanc O."/>
        </authorList>
    </citation>
    <scope>NUCLEOTIDE SEQUENCE [LARGE SCALE GENOMIC DNA]</scope>
    <source>
        <strain evidence="8">R1</strain>
        <tissue evidence="8">Leaf</tissue>
    </source>
</reference>
<gene>
    <name evidence="8" type="ORF">U9M48_010728</name>
</gene>
<evidence type="ECO:0000256" key="2">
    <source>
        <dbReference type="ARBA" id="ARBA00006351"/>
    </source>
</evidence>
<feature type="region of interest" description="Disordered" evidence="7">
    <location>
        <begin position="1"/>
        <end position="36"/>
    </location>
</feature>
<dbReference type="Pfam" id="PF01501">
    <property type="entry name" value="Glyco_transf_8"/>
    <property type="match status" value="1"/>
</dbReference>
<accession>A0AAQ3WGL7</accession>
<evidence type="ECO:0000313" key="9">
    <source>
        <dbReference type="Proteomes" id="UP001341281"/>
    </source>
</evidence>
<feature type="compositionally biased region" description="Low complexity" evidence="7">
    <location>
        <begin position="1"/>
        <end position="15"/>
    </location>
</feature>
<dbReference type="EMBL" id="CP144746">
    <property type="protein sequence ID" value="WVZ60747.1"/>
    <property type="molecule type" value="Genomic_DNA"/>
</dbReference>
<dbReference type="Gene3D" id="3.90.550.10">
    <property type="entry name" value="Spore Coat Polysaccharide Biosynthesis Protein SpsA, Chain A"/>
    <property type="match status" value="1"/>
</dbReference>
<evidence type="ECO:0000256" key="1">
    <source>
        <dbReference type="ARBA" id="ARBA00004877"/>
    </source>
</evidence>
<evidence type="ECO:0000256" key="3">
    <source>
        <dbReference type="ARBA" id="ARBA00022676"/>
    </source>
</evidence>
<dbReference type="GO" id="GO:0005794">
    <property type="term" value="C:Golgi apparatus"/>
    <property type="evidence" value="ECO:0007669"/>
    <property type="project" value="TreeGrafter"/>
</dbReference>
<sequence length="372" mass="41648">MDPGGLQRRPAAAARAGGGPQELPPRGQRAIHPDVDPQPRPWPGMQKLAIVAIVVLGCLQFLPATHIRDPNDPHRTWIPKDRSRIPTDSSNEVGSVDLFSWISCLELRTIAVLTNSTLSSSSDPQNISFHFLIPEGGNDKLPYHKLKVVLPDSDLTVTSQKQIKDKLNVATPEGNFLWLFHKELSPLLIAKSQLSKKRYLYIPADSIIKGKIEDLGRMDLGNYAIGAVEDCSKRLSDYVSMDVLNAIQRAAPKSWVSKEPYNKDACLLDFSMLLVEPRKLEKNLVESIMWWANVVNVANPSDQIRLAVALAFYDKYMKLPSNWKRADDNTDILNYDGPKNVCSEDGRQHEQSGYGATWQKYLHQKSEAILDA</sequence>
<keyword evidence="9" id="KW-1185">Reference proteome</keyword>
<name>A0AAQ3WGL7_PASNO</name>
<dbReference type="InterPro" id="IPR002495">
    <property type="entry name" value="Glyco_trans_8"/>
</dbReference>
<dbReference type="FunFam" id="3.90.550.10:FF:000180">
    <property type="entry name" value="Hexosyltransferase"/>
    <property type="match status" value="1"/>
</dbReference>
<organism evidence="8 9">
    <name type="scientific">Paspalum notatum var. saurae</name>
    <dbReference type="NCBI Taxonomy" id="547442"/>
    <lineage>
        <taxon>Eukaryota</taxon>
        <taxon>Viridiplantae</taxon>
        <taxon>Streptophyta</taxon>
        <taxon>Embryophyta</taxon>
        <taxon>Tracheophyta</taxon>
        <taxon>Spermatophyta</taxon>
        <taxon>Magnoliopsida</taxon>
        <taxon>Liliopsida</taxon>
        <taxon>Poales</taxon>
        <taxon>Poaceae</taxon>
        <taxon>PACMAD clade</taxon>
        <taxon>Panicoideae</taxon>
        <taxon>Andropogonodae</taxon>
        <taxon>Paspaleae</taxon>
        <taxon>Paspalinae</taxon>
        <taxon>Paspalum</taxon>
    </lineage>
</organism>
<keyword evidence="3" id="KW-0328">Glycosyltransferase</keyword>
<dbReference type="GO" id="GO:0016757">
    <property type="term" value="F:glycosyltransferase activity"/>
    <property type="evidence" value="ECO:0007669"/>
    <property type="project" value="UniProtKB-KW"/>
</dbReference>
<dbReference type="InterPro" id="IPR050748">
    <property type="entry name" value="Glycosyltrans_8_dom-fam"/>
</dbReference>
<keyword evidence="4" id="KW-0808">Transferase</keyword>
<comment type="similarity">
    <text evidence="2 6">Belongs to the glycosyltransferase 8 family.</text>
</comment>
<evidence type="ECO:0000313" key="8">
    <source>
        <dbReference type="EMBL" id="WVZ60747.1"/>
    </source>
</evidence>
<comment type="pathway">
    <text evidence="1">Glycan metabolism; pectin biosynthesis.</text>
</comment>
<dbReference type="InterPro" id="IPR029044">
    <property type="entry name" value="Nucleotide-diphossugar_trans"/>
</dbReference>
<proteinExistence type="inferred from homology"/>
<dbReference type="EC" id="2.4.1.-" evidence="6"/>
<dbReference type="Proteomes" id="UP001341281">
    <property type="component" value="Chromosome 02"/>
</dbReference>